<dbReference type="InterPro" id="IPR007067">
    <property type="entry name" value="Tail_sheath"/>
</dbReference>
<dbReference type="EMBL" id="CP117417">
    <property type="protein sequence ID" value="WCT78669.1"/>
    <property type="molecule type" value="Genomic_DNA"/>
</dbReference>
<protein>
    <submittedName>
        <fullName evidence="4">Phage tail sheath C-terminal domain-containing protein</fullName>
    </submittedName>
</protein>
<dbReference type="InterPro" id="IPR035089">
    <property type="entry name" value="Phage_sheath_subtilisin"/>
</dbReference>
<evidence type="ECO:0000313" key="5">
    <source>
        <dbReference type="Proteomes" id="UP001218231"/>
    </source>
</evidence>
<feature type="domain" description="Tail sheath protein C-terminal" evidence="3">
    <location>
        <begin position="392"/>
        <end position="505"/>
    </location>
</feature>
<feature type="domain" description="Tail sheath protein subtilisin-like" evidence="2">
    <location>
        <begin position="218"/>
        <end position="383"/>
    </location>
</feature>
<comment type="similarity">
    <text evidence="1">Belongs to the myoviridae tail sheath protein family.</text>
</comment>
<dbReference type="PIRSF" id="PIRSF007349">
    <property type="entry name" value="Tsp_L"/>
    <property type="match status" value="1"/>
</dbReference>
<dbReference type="Proteomes" id="UP001218231">
    <property type="component" value="Chromosome"/>
</dbReference>
<evidence type="ECO:0000259" key="2">
    <source>
        <dbReference type="Pfam" id="PF04984"/>
    </source>
</evidence>
<sequence length="508" mass="52706">MTVPFVNTPSNLRIPLFFAELDPSKANTAQATQRTLLVGQIISGGTYTAGTPVRVASAAEAVTGGGKGSILSQMAAYYALNDSAGEVWALPLADAGGATAAAGTLAVTGTATAPGTIALYVAGVLVPIAVSTGDTASVIAANIVTAINGSDGRVGGNPAMIACGLPVTASATGANVTVTARNAGLLGNDIDLRVNFLGTAGGEALPAGVTIAITAMAGGATNPALTTPLTNLSDQAFDFIVCAQTDSAALTALKAFLADTAGGRWNPLSQIYGHVWTAMRGTAGTVAAAAAAQNNQHLTIVPFYDGPNPVWGWAAAFAGAGAQSLRNDPGIPLQFLPVQGLLAPIMASRYLQPVRNTTLLYSGCSTWLVDATGTVQMERIITTYVANAQGAADNSYLNVETLYTLMFVMRFMRSWVQTKYARCKLAADGTRVKANSRVVTPAVIRADIIASYLTLEEDFALVQQSDAFAQNLIVEKDQTNPDRVNVLWPGTLINQLRQFATLFQFRLI</sequence>
<dbReference type="Pfam" id="PF04984">
    <property type="entry name" value="Phage_sheath_1"/>
    <property type="match status" value="1"/>
</dbReference>
<proteinExistence type="inferred from homology"/>
<dbReference type="InterPro" id="IPR020287">
    <property type="entry name" value="Tail_sheath_C"/>
</dbReference>
<name>A0ABY7U340_9SPHN</name>
<evidence type="ECO:0000313" key="4">
    <source>
        <dbReference type="EMBL" id="WCT78669.1"/>
    </source>
</evidence>
<evidence type="ECO:0000259" key="3">
    <source>
        <dbReference type="Pfam" id="PF17482"/>
    </source>
</evidence>
<accession>A0ABY7U340</accession>
<evidence type="ECO:0000256" key="1">
    <source>
        <dbReference type="ARBA" id="ARBA00008005"/>
    </source>
</evidence>
<gene>
    <name evidence="4" type="ORF">PQ457_06815</name>
</gene>
<dbReference type="RefSeq" id="WP_273618979.1">
    <property type="nucleotide sequence ID" value="NZ_CP117417.1"/>
</dbReference>
<reference evidence="4 5" key="1">
    <citation type="submission" date="2023-02" db="EMBL/GenBank/DDBJ databases">
        <title>Genome sequence of Novosphingobium humi KACC 19094.</title>
        <authorList>
            <person name="Kim S."/>
            <person name="Heo J."/>
            <person name="Kwon S.-W."/>
        </authorList>
    </citation>
    <scope>NUCLEOTIDE SEQUENCE [LARGE SCALE GENOMIC DNA]</scope>
    <source>
        <strain evidence="4 5">KACC 19094</strain>
    </source>
</reference>
<keyword evidence="5" id="KW-1185">Reference proteome</keyword>
<dbReference type="Pfam" id="PF17482">
    <property type="entry name" value="Phage_sheath_1C"/>
    <property type="match status" value="1"/>
</dbReference>
<organism evidence="4 5">
    <name type="scientific">Novosphingobium humi</name>
    <dbReference type="NCBI Taxonomy" id="2282397"/>
    <lineage>
        <taxon>Bacteria</taxon>
        <taxon>Pseudomonadati</taxon>
        <taxon>Pseudomonadota</taxon>
        <taxon>Alphaproteobacteria</taxon>
        <taxon>Sphingomonadales</taxon>
        <taxon>Sphingomonadaceae</taxon>
        <taxon>Novosphingobium</taxon>
    </lineage>
</organism>